<accession>A0A9D4U074</accession>
<dbReference type="Pfam" id="PF07444">
    <property type="entry name" value="Ycf66_N"/>
    <property type="match status" value="1"/>
</dbReference>
<feature type="compositionally biased region" description="Basic and acidic residues" evidence="1">
    <location>
        <begin position="173"/>
        <end position="182"/>
    </location>
</feature>
<sequence length="376" mass="39810">MKLLDGTSRLTLRQAPQLMYACRPSRARPTAAPPATAAAAGAAATRLRWHSGSGHAALAQSSSSRRRSMRCRGAALRVTSLVNVDLSPSVILGVGLIFSGLSLVQVRRVKPWISKDYDIVVSSIGFLVGGILIFQGWRLDPLLLFGQLLTTGAALSFAVEALRLRSEQYESEEKAALQEVSERPPPGGGGGAAFQLPPAEQQVPPPWADGGAQQWQQQPDAGFYDYQQPASGNGFDPQQQQQQQQQYGSTADGQWYYGGQYQVADYEVPDGTAGGTPDDPFFSAGDGLSGGAGPSGTSPAEFVFPTTYGDSAAGPGPSTGSANGSSSYSEATSQAPGQQQQQEEGQAWQQQWGQQQQQQPPPLGPGRGSGYEMDDW</sequence>
<evidence type="ECO:0000313" key="3">
    <source>
        <dbReference type="EMBL" id="KAI3439129.1"/>
    </source>
</evidence>
<feature type="region of interest" description="Disordered" evidence="1">
    <location>
        <begin position="173"/>
        <end position="253"/>
    </location>
</feature>
<name>A0A9D4U074_CHLVU</name>
<reference evidence="3" key="2">
    <citation type="submission" date="2020-11" db="EMBL/GenBank/DDBJ databases">
        <authorList>
            <person name="Cecchin M."/>
            <person name="Marcolungo L."/>
            <person name="Rossato M."/>
            <person name="Girolomoni L."/>
            <person name="Cosentino E."/>
            <person name="Cuine S."/>
            <person name="Li-Beisson Y."/>
            <person name="Delledonne M."/>
            <person name="Ballottari M."/>
        </authorList>
    </citation>
    <scope>NUCLEOTIDE SEQUENCE</scope>
    <source>
        <strain evidence="3">211/11P</strain>
        <tissue evidence="3">Whole cell</tissue>
    </source>
</reference>
<evidence type="ECO:0000256" key="2">
    <source>
        <dbReference type="SAM" id="Phobius"/>
    </source>
</evidence>
<dbReference type="AlphaFoldDB" id="A0A9D4U074"/>
<keyword evidence="2" id="KW-0472">Membrane</keyword>
<dbReference type="EMBL" id="SIDB01000001">
    <property type="protein sequence ID" value="KAI3439129.1"/>
    <property type="molecule type" value="Genomic_DNA"/>
</dbReference>
<evidence type="ECO:0000313" key="4">
    <source>
        <dbReference type="Proteomes" id="UP001055712"/>
    </source>
</evidence>
<feature type="region of interest" description="Disordered" evidence="1">
    <location>
        <begin position="267"/>
        <end position="376"/>
    </location>
</feature>
<keyword evidence="2" id="KW-1133">Transmembrane helix</keyword>
<protein>
    <submittedName>
        <fullName evidence="3">Uncharacterized protein</fullName>
    </submittedName>
</protein>
<reference evidence="3" key="1">
    <citation type="journal article" date="2019" name="Plant J.">
        <title>Chlorella vulgaris genome assembly and annotation reveals the molecular basis for metabolic acclimation to high light conditions.</title>
        <authorList>
            <person name="Cecchin M."/>
            <person name="Marcolungo L."/>
            <person name="Rossato M."/>
            <person name="Girolomoni L."/>
            <person name="Cosentino E."/>
            <person name="Cuine S."/>
            <person name="Li-Beisson Y."/>
            <person name="Delledonne M."/>
            <person name="Ballottari M."/>
        </authorList>
    </citation>
    <scope>NUCLEOTIDE SEQUENCE</scope>
    <source>
        <strain evidence="3">211/11P</strain>
    </source>
</reference>
<keyword evidence="2" id="KW-0812">Transmembrane</keyword>
<evidence type="ECO:0000256" key="1">
    <source>
        <dbReference type="SAM" id="MobiDB-lite"/>
    </source>
</evidence>
<feature type="transmembrane region" description="Helical" evidence="2">
    <location>
        <begin position="117"/>
        <end position="137"/>
    </location>
</feature>
<comment type="caution">
    <text evidence="3">The sequence shown here is derived from an EMBL/GenBank/DDBJ whole genome shotgun (WGS) entry which is preliminary data.</text>
</comment>
<dbReference type="OrthoDB" id="34884at2759"/>
<feature type="compositionally biased region" description="Low complexity" evidence="1">
    <location>
        <begin position="208"/>
        <end position="222"/>
    </location>
</feature>
<keyword evidence="4" id="KW-1185">Reference proteome</keyword>
<dbReference type="InterPro" id="IPR010004">
    <property type="entry name" value="Uncharacterised_Ycf66"/>
</dbReference>
<gene>
    <name evidence="3" type="ORF">D9Q98_001537</name>
</gene>
<proteinExistence type="predicted"/>
<organism evidence="3 4">
    <name type="scientific">Chlorella vulgaris</name>
    <name type="common">Green alga</name>
    <dbReference type="NCBI Taxonomy" id="3077"/>
    <lineage>
        <taxon>Eukaryota</taxon>
        <taxon>Viridiplantae</taxon>
        <taxon>Chlorophyta</taxon>
        <taxon>core chlorophytes</taxon>
        <taxon>Trebouxiophyceae</taxon>
        <taxon>Chlorellales</taxon>
        <taxon>Chlorellaceae</taxon>
        <taxon>Chlorella clade</taxon>
        <taxon>Chlorella</taxon>
    </lineage>
</organism>
<feature type="transmembrane region" description="Helical" evidence="2">
    <location>
        <begin position="86"/>
        <end position="105"/>
    </location>
</feature>
<feature type="compositionally biased region" description="Low complexity" evidence="1">
    <location>
        <begin position="311"/>
        <end position="358"/>
    </location>
</feature>
<dbReference type="Proteomes" id="UP001055712">
    <property type="component" value="Unassembled WGS sequence"/>
</dbReference>